<feature type="compositionally biased region" description="Basic and acidic residues" evidence="1">
    <location>
        <begin position="703"/>
        <end position="721"/>
    </location>
</feature>
<dbReference type="Proteomes" id="UP000467841">
    <property type="component" value="Unassembled WGS sequence"/>
</dbReference>
<dbReference type="OrthoDB" id="567691at2759"/>
<sequence length="1188" mass="133060">MPGLAQRNEHYSSGFWSNDSDGVSYNQLQKFWSELSPKDRQELLRIDKQALFEQARKNMCCSRCNGLLLEGFLQIVSHGRTLQQKGLLGNLPCKRSGALKDQTGCNSAVTNRCTGQSHDPAAHQWGGLTTTRDGSLTLLDSYLYAKSFKGLQTVFESARARERERELLYPDACGGGGRVWISQGMAGYGKGHGTRETCALHTTRLSCDTLVDFWSALEEESRQSLLRMKEEDFVERLSYRIRRVVAISQVGIDSVQADWSQNFTEKAGYHQFEWAIGTGNGESDILGFKKLGSDRSARVSGLDLRGLHECYITVRAFKKNGRSSDHSVKAHALRGQQCVHSRLVVGDGFVSVKRGECIRMFFEHAEEAEEEEDEVMIDKDGNELDGECLRPQKHAKSPELAREFLLDAATVIFKEQVEKAFREGTARQNAHSIFVCLSSKLLEQRVHIACKEIVTLEKQNKLLEEEEKEKREEEERKERKRTKEREKKLRRKERLKEKEREKEQKNPKSSDKAVLPDVPREEEGSLNLDEEANNTVSCNESGIETGDVELSPPDESPDDQDGECLDGCTSPRTETHYFDSTDREIIDHEDENGCLTNDNPRPVHQTARFWKEPQPDHALKWSEKRRYPENASFVSRAQPRYCNERFDVSSGYSNKTLRVKASKPGGSPNSTKTHESHCSERYDYHSCSCKPVSVYREKVVESNRGMREPKTMFKSDSDPDVSKSVNQANRYAQSDSRRELRPGSKVTISQNPSMRDPVYVRKALDSMELKHPRNSSNSDMSPVTCSPLKAGEVSSAVKSADTLPRCKANANLIDSTEEDKKIGVDVKPKVDDELYSKDPIMSRTSSSDNCSSCLSEGDNNTASSNNGNTESSSMSDSEDTSLQSEGRENLVVTGNDMANCYEKMTEKETEKSIDEREVLRIRNMSNLPADNGESKLSGTPFTVPSQNMENMAHHVNTGSYLSQPQSMMYPQMLNQSIPLPVYEAPSPMDYYHQAPVSWSAAPANGLMPFPHSNHYVYSSPLGYSLNGESPLCMQYGAPLNHHSATPYFNSGPVPVFHPFAETNPMMSFVDQAQALEPLEHSALMEAAERRLNRIFPMQTASSRGLQTDGDENFSLFHSGGPVAMSTGSKSNHAHSKDGMLGDFSLQFSGDHLFGDPNGNNKKEKEKESIVGEEYNLFATSNGLSFSIS</sequence>
<feature type="compositionally biased region" description="Low complexity" evidence="1">
    <location>
        <begin position="842"/>
        <end position="855"/>
    </location>
</feature>
<accession>A0A6D2LBS8</accession>
<feature type="compositionally biased region" description="Basic and acidic residues" evidence="1">
    <location>
        <begin position="494"/>
        <end position="511"/>
    </location>
</feature>
<dbReference type="PANTHER" id="PTHR16897:SF2">
    <property type="entry name" value="OS03G0226600 PROTEIN"/>
    <property type="match status" value="1"/>
</dbReference>
<feature type="compositionally biased region" description="Acidic residues" evidence="1">
    <location>
        <begin position="555"/>
        <end position="564"/>
    </location>
</feature>
<name>A0A6D2LBS8_9BRAS</name>
<reference evidence="2" key="1">
    <citation type="submission" date="2020-01" db="EMBL/GenBank/DDBJ databases">
        <authorList>
            <person name="Mishra B."/>
        </authorList>
    </citation>
    <scope>NUCLEOTIDE SEQUENCE [LARGE SCALE GENOMIC DNA]</scope>
</reference>
<gene>
    <name evidence="2" type="ORF">MERR_LOCUS44348</name>
</gene>
<feature type="region of interest" description="Disordered" evidence="1">
    <location>
        <begin position="464"/>
        <end position="623"/>
    </location>
</feature>
<keyword evidence="3" id="KW-1185">Reference proteome</keyword>
<feature type="compositionally biased region" description="Basic and acidic residues" evidence="1">
    <location>
        <begin position="609"/>
        <end position="623"/>
    </location>
</feature>
<feature type="region of interest" description="Disordered" evidence="1">
    <location>
        <begin position="835"/>
        <end position="890"/>
    </location>
</feature>
<protein>
    <submittedName>
        <fullName evidence="2">Uncharacterized protein</fullName>
    </submittedName>
</protein>
<dbReference type="EMBL" id="CACVBM020001673">
    <property type="protein sequence ID" value="CAA7057112.1"/>
    <property type="molecule type" value="Genomic_DNA"/>
</dbReference>
<evidence type="ECO:0000313" key="2">
    <source>
        <dbReference type="EMBL" id="CAA7057112.1"/>
    </source>
</evidence>
<evidence type="ECO:0000256" key="1">
    <source>
        <dbReference type="SAM" id="MobiDB-lite"/>
    </source>
</evidence>
<feature type="region of interest" description="Disordered" evidence="1">
    <location>
        <begin position="658"/>
        <end position="677"/>
    </location>
</feature>
<feature type="compositionally biased region" description="Polar residues" evidence="1">
    <location>
        <begin position="857"/>
        <end position="868"/>
    </location>
</feature>
<evidence type="ECO:0000313" key="3">
    <source>
        <dbReference type="Proteomes" id="UP000467841"/>
    </source>
</evidence>
<feature type="compositionally biased region" description="Polar residues" evidence="1">
    <location>
        <begin position="533"/>
        <end position="542"/>
    </location>
</feature>
<comment type="caution">
    <text evidence="2">The sequence shown here is derived from an EMBL/GenBank/DDBJ whole genome shotgun (WGS) entry which is preliminary data.</text>
</comment>
<dbReference type="AlphaFoldDB" id="A0A6D2LBS8"/>
<dbReference type="PANTHER" id="PTHR16897">
    <property type="entry name" value="OS10G0105400 PROTEIN"/>
    <property type="match status" value="1"/>
</dbReference>
<proteinExistence type="predicted"/>
<feature type="region of interest" description="Disordered" evidence="1">
    <location>
        <begin position="703"/>
        <end position="756"/>
    </location>
</feature>
<organism evidence="2 3">
    <name type="scientific">Microthlaspi erraticum</name>
    <dbReference type="NCBI Taxonomy" id="1685480"/>
    <lineage>
        <taxon>Eukaryota</taxon>
        <taxon>Viridiplantae</taxon>
        <taxon>Streptophyta</taxon>
        <taxon>Embryophyta</taxon>
        <taxon>Tracheophyta</taxon>
        <taxon>Spermatophyta</taxon>
        <taxon>Magnoliopsida</taxon>
        <taxon>eudicotyledons</taxon>
        <taxon>Gunneridae</taxon>
        <taxon>Pentapetalae</taxon>
        <taxon>rosids</taxon>
        <taxon>malvids</taxon>
        <taxon>Brassicales</taxon>
        <taxon>Brassicaceae</taxon>
        <taxon>Coluteocarpeae</taxon>
        <taxon>Microthlaspi</taxon>
    </lineage>
</organism>
<feature type="compositionally biased region" description="Basic and acidic residues" evidence="1">
    <location>
        <begin position="464"/>
        <end position="487"/>
    </location>
</feature>
<feature type="compositionally biased region" description="Basic and acidic residues" evidence="1">
    <location>
        <begin position="573"/>
        <end position="586"/>
    </location>
</feature>